<accession>A0A7W7YBP8</accession>
<organism evidence="1 2">
    <name type="scientific">Prosthecobacter vanneervenii</name>
    <dbReference type="NCBI Taxonomy" id="48466"/>
    <lineage>
        <taxon>Bacteria</taxon>
        <taxon>Pseudomonadati</taxon>
        <taxon>Verrucomicrobiota</taxon>
        <taxon>Verrucomicrobiia</taxon>
        <taxon>Verrucomicrobiales</taxon>
        <taxon>Verrucomicrobiaceae</taxon>
        <taxon>Prosthecobacter</taxon>
    </lineage>
</organism>
<keyword evidence="2" id="KW-1185">Reference proteome</keyword>
<comment type="caution">
    <text evidence="1">The sequence shown here is derived from an EMBL/GenBank/DDBJ whole genome shotgun (WGS) entry which is preliminary data.</text>
</comment>
<dbReference type="Proteomes" id="UP000590740">
    <property type="component" value="Unassembled WGS sequence"/>
</dbReference>
<reference evidence="1 2" key="1">
    <citation type="submission" date="2020-08" db="EMBL/GenBank/DDBJ databases">
        <title>Genomic Encyclopedia of Type Strains, Phase IV (KMG-IV): sequencing the most valuable type-strain genomes for metagenomic binning, comparative biology and taxonomic classification.</title>
        <authorList>
            <person name="Goeker M."/>
        </authorList>
    </citation>
    <scope>NUCLEOTIDE SEQUENCE [LARGE SCALE GENOMIC DNA]</scope>
    <source>
        <strain evidence="1 2">DSM 12252</strain>
    </source>
</reference>
<sequence length="415" mass="45148">MMALLHRDVSTLLRVAGGLLATLLLGSCALPDDAFRNYSAASRISQWNNVLDALGGGSVKRAESAGNRPLFNGAVSMNVPTHAGSINDIARLFAGMDSSYSQTPAVAAHKVRMDNLWARHQNVHRGPLQAWASEEIRDIRYANALFYPFSGPDFLFASALFPSAETYVLAGLEPAEPLPRLSSLSQSEIDHGLTGLHNAVSTIMQSGYFITTEMRSNLQATRFRGVLPLMMAFMARTGHTVDSVDTVRLDGAGNVTLAGSSGNTGLMIRCHTPFGASKRVFYFRQDLSNSGVSEGGSFLTFVSRLGRVPAFLKSASYLMHEDGFSHIRNYLLRHSSAIVQDPSGIPFRDFGRHGWNLWLYGNYQGTLAIFGSGCQQPDLVHAYSSGQYPVKPLSFGIGYLMNPQATCLMVGRPTR</sequence>
<protein>
    <recommendedName>
        <fullName evidence="3">Lipoprotein</fullName>
    </recommendedName>
</protein>
<evidence type="ECO:0000313" key="1">
    <source>
        <dbReference type="EMBL" id="MBB5032910.1"/>
    </source>
</evidence>
<dbReference type="PROSITE" id="PS51257">
    <property type="entry name" value="PROKAR_LIPOPROTEIN"/>
    <property type="match status" value="1"/>
</dbReference>
<dbReference type="EMBL" id="JACHIG010000004">
    <property type="protein sequence ID" value="MBB5032910.1"/>
    <property type="molecule type" value="Genomic_DNA"/>
</dbReference>
<evidence type="ECO:0000313" key="2">
    <source>
        <dbReference type="Proteomes" id="UP000590740"/>
    </source>
</evidence>
<dbReference type="RefSeq" id="WP_184339815.1">
    <property type="nucleotide sequence ID" value="NZ_JACHIG010000004.1"/>
</dbReference>
<proteinExistence type="predicted"/>
<gene>
    <name evidence="1" type="ORF">HNQ65_002492</name>
</gene>
<dbReference type="AlphaFoldDB" id="A0A7W7YBP8"/>
<evidence type="ECO:0008006" key="3">
    <source>
        <dbReference type="Google" id="ProtNLM"/>
    </source>
</evidence>
<name>A0A7W7YBP8_9BACT</name>